<reference evidence="2 3" key="1">
    <citation type="submission" date="2019-10" db="EMBL/GenBank/DDBJ databases">
        <title>Rubrobacter sp nov SCSIO 52915 isolated from a deep-sea sediment in the South China Sea.</title>
        <authorList>
            <person name="Chen R.W."/>
        </authorList>
    </citation>
    <scope>NUCLEOTIDE SEQUENCE [LARGE SCALE GENOMIC DNA]</scope>
    <source>
        <strain evidence="2 3">SCSIO 52915</strain>
    </source>
</reference>
<dbReference type="Pfam" id="PF22691">
    <property type="entry name" value="Thiolase_C_1"/>
    <property type="match status" value="1"/>
</dbReference>
<dbReference type="InterPro" id="IPR016039">
    <property type="entry name" value="Thiolase-like"/>
</dbReference>
<evidence type="ECO:0000259" key="1">
    <source>
        <dbReference type="Pfam" id="PF22691"/>
    </source>
</evidence>
<dbReference type="Gene3D" id="3.40.47.10">
    <property type="match status" value="1"/>
</dbReference>
<evidence type="ECO:0000313" key="2">
    <source>
        <dbReference type="EMBL" id="QIN77481.1"/>
    </source>
</evidence>
<protein>
    <recommendedName>
        <fullName evidence="1">Thiolase C-terminal domain-containing protein</fullName>
    </recommendedName>
</protein>
<dbReference type="PANTHER" id="PTHR42870:SF1">
    <property type="entry name" value="NON-SPECIFIC LIPID-TRANSFER PROTEIN-LIKE 2"/>
    <property type="match status" value="1"/>
</dbReference>
<dbReference type="PANTHER" id="PTHR42870">
    <property type="entry name" value="ACETYL-COA C-ACETYLTRANSFERASE"/>
    <property type="match status" value="1"/>
</dbReference>
<keyword evidence="3" id="KW-1185">Reference proteome</keyword>
<dbReference type="SUPFAM" id="SSF53901">
    <property type="entry name" value="Thiolase-like"/>
    <property type="match status" value="1"/>
</dbReference>
<dbReference type="GO" id="GO:0016747">
    <property type="term" value="F:acyltransferase activity, transferring groups other than amino-acyl groups"/>
    <property type="evidence" value="ECO:0007669"/>
    <property type="project" value="InterPro"/>
</dbReference>
<dbReference type="InterPro" id="IPR055140">
    <property type="entry name" value="Thiolase_C_2"/>
</dbReference>
<dbReference type="KEGG" id="rmar:GBA65_02045"/>
<feature type="domain" description="Thiolase C-terminal" evidence="1">
    <location>
        <begin position="244"/>
        <end position="376"/>
    </location>
</feature>
<sequence length="381" mass="40958">MSGAVGIVGVHQEPYGENYSESTLEEMVFRATRRLLEEAGVEREELSNIVTASSDVTDGRAISNMVMAGSTASYFKDSINLSSASEHSFLLAAMQIMSGLRDLTLAISWSKVSESPVDVVQRVASEPYFTRPIGINAMTSYALQASAYEQAYGPDRNLISRVVVKNRRNALDNPLAHLREAPTLEQVNESAPLSWPLTEYDLPPYSDGVCVLLLASEERARVFDGPVAWVRGMGWATGGYWMGERDLTKLPSLEAAAKKAYAMAGIEDPLEQFDAAELHEASSYNEIMQYEALGFAEYGAGEELISEGVTLPEGKLPVNRSGGALSSNPAFASGLVQVAEAALQVTGRAGERQVEGARRALATAQQGFATQGASVVCLEGE</sequence>
<dbReference type="CDD" id="cd00829">
    <property type="entry name" value="SCP-x_thiolase"/>
    <property type="match status" value="1"/>
</dbReference>
<dbReference type="Proteomes" id="UP000502706">
    <property type="component" value="Chromosome"/>
</dbReference>
<dbReference type="EMBL" id="CP045121">
    <property type="protein sequence ID" value="QIN77481.1"/>
    <property type="molecule type" value="Genomic_DNA"/>
</dbReference>
<proteinExistence type="predicted"/>
<dbReference type="InterPro" id="IPR002155">
    <property type="entry name" value="Thiolase"/>
</dbReference>
<dbReference type="PIRSF" id="PIRSF000429">
    <property type="entry name" value="Ac-CoA_Ac_transf"/>
    <property type="match status" value="1"/>
</dbReference>
<dbReference type="AlphaFoldDB" id="A0A6G8PU57"/>
<evidence type="ECO:0000313" key="3">
    <source>
        <dbReference type="Proteomes" id="UP000502706"/>
    </source>
</evidence>
<accession>A0A6G8PU57</accession>
<name>A0A6G8PU57_9ACTN</name>
<organism evidence="2 3">
    <name type="scientific">Rubrobacter marinus</name>
    <dbReference type="NCBI Taxonomy" id="2653852"/>
    <lineage>
        <taxon>Bacteria</taxon>
        <taxon>Bacillati</taxon>
        <taxon>Actinomycetota</taxon>
        <taxon>Rubrobacteria</taxon>
        <taxon>Rubrobacterales</taxon>
        <taxon>Rubrobacteraceae</taxon>
        <taxon>Rubrobacter</taxon>
    </lineage>
</organism>
<dbReference type="RefSeq" id="WP_166395162.1">
    <property type="nucleotide sequence ID" value="NZ_CP045121.1"/>
</dbReference>
<gene>
    <name evidence="2" type="ORF">GBA65_02045</name>
</gene>